<dbReference type="Pfam" id="PF14287">
    <property type="entry name" value="DUF4368"/>
    <property type="match status" value="1"/>
</dbReference>
<dbReference type="SUPFAM" id="SSF53041">
    <property type="entry name" value="Resolvase-like"/>
    <property type="match status" value="1"/>
</dbReference>
<dbReference type="Pfam" id="PF07508">
    <property type="entry name" value="Recombinase"/>
    <property type="match status" value="1"/>
</dbReference>
<evidence type="ECO:0000313" key="4">
    <source>
        <dbReference type="EMBL" id="SFW24668.1"/>
    </source>
</evidence>
<name>A0A1K1MNC5_RUMFL</name>
<dbReference type="InterPro" id="IPR006119">
    <property type="entry name" value="Resolv_N"/>
</dbReference>
<feature type="coiled-coil region" evidence="1">
    <location>
        <begin position="394"/>
        <end position="474"/>
    </location>
</feature>
<evidence type="ECO:0000259" key="3">
    <source>
        <dbReference type="PROSITE" id="PS51737"/>
    </source>
</evidence>
<keyword evidence="1" id="KW-0175">Coiled coil</keyword>
<dbReference type="PANTHER" id="PTHR30461">
    <property type="entry name" value="DNA-INVERTASE FROM LAMBDOID PROPHAGE"/>
    <property type="match status" value="1"/>
</dbReference>
<dbReference type="Gene3D" id="3.90.1750.20">
    <property type="entry name" value="Putative Large Serine Recombinase, Chain B, Domain 2"/>
    <property type="match status" value="1"/>
</dbReference>
<dbReference type="Pfam" id="PF00239">
    <property type="entry name" value="Resolvase"/>
    <property type="match status" value="1"/>
</dbReference>
<dbReference type="InterPro" id="IPR038109">
    <property type="entry name" value="DNA_bind_recomb_sf"/>
</dbReference>
<dbReference type="Gene3D" id="3.40.50.1390">
    <property type="entry name" value="Resolvase, N-terminal catalytic domain"/>
    <property type="match status" value="1"/>
</dbReference>
<feature type="domain" description="Recombinase" evidence="3">
    <location>
        <begin position="166"/>
        <end position="310"/>
    </location>
</feature>
<dbReference type="InterPro" id="IPR025378">
    <property type="entry name" value="DUF4368"/>
</dbReference>
<accession>A0A1K1MNC5</accession>
<gene>
    <name evidence="4" type="ORF">SAMN02910280_1365</name>
</gene>
<feature type="domain" description="Resolvase/invertase-type recombinase catalytic" evidence="2">
    <location>
        <begin position="10"/>
        <end position="162"/>
    </location>
</feature>
<dbReference type="SMART" id="SM00857">
    <property type="entry name" value="Resolvase"/>
    <property type="match status" value="1"/>
</dbReference>
<sequence>MKTESNANKITALYCRLSQEDLRAGESLSIENQRLMLKDYADKNGFCNCQYYIDDGYSGVSDNRPDYLRMLKDVENELVGTVIVKDQSRLSRNYLEAGRLMDLVFPAHDVRFIAITDGVDSALGNSDWSGLKNYFNDFYARDTSKKVRAVQHAKGERGERVGAIIAYGYMKDPDDPKHIVPDPETAPVIKRIFEMYASGKGVKKICAELEKDEVLSPSVYAFRKTGSRAGNPKLDKPYAWTIRTVRNMLSNQIYCGDTVNFKTYTKSYKLKKRIKNSPENMRIFLNTHEAIIDRVTFDLVQKHFAGRKRADKRGDMDKYAGYLYCAECGARLYLHHGKTPKYNTFRCSRYESRKSDCTAHYIKESLIDDVVLQSLKKVTKFAREHSEEFYEMAMSNGEAESKEKLKETENLRNEYESRIAQLENAISTLYMDRVTGRLTPERYDSLAGGYEKEQAELKAKLHELDSRANAINAREKCVRDFIASAKKIVNVTKVTPSILRAFISCIEVYEKPEKYSRTCTNRINIRFSFTTTKAFEVDGIMIGNEKIPTAV</sequence>
<dbReference type="PANTHER" id="PTHR30461:SF23">
    <property type="entry name" value="DNA RECOMBINASE-RELATED"/>
    <property type="match status" value="1"/>
</dbReference>
<dbReference type="GO" id="GO:0000150">
    <property type="term" value="F:DNA strand exchange activity"/>
    <property type="evidence" value="ECO:0007669"/>
    <property type="project" value="InterPro"/>
</dbReference>
<dbReference type="InterPro" id="IPR025827">
    <property type="entry name" value="Zn_ribbon_recom_dom"/>
</dbReference>
<dbReference type="RefSeq" id="WP_072299708.1">
    <property type="nucleotide sequence ID" value="NZ_FPIP01000002.1"/>
</dbReference>
<evidence type="ECO:0000313" key="5">
    <source>
        <dbReference type="Proteomes" id="UP000183461"/>
    </source>
</evidence>
<dbReference type="Proteomes" id="UP000183461">
    <property type="component" value="Unassembled WGS sequence"/>
</dbReference>
<reference evidence="4 5" key="1">
    <citation type="submission" date="2016-11" db="EMBL/GenBank/DDBJ databases">
        <authorList>
            <person name="Jaros S."/>
            <person name="Januszkiewicz K."/>
            <person name="Wedrychowicz H."/>
        </authorList>
    </citation>
    <scope>NUCLEOTIDE SEQUENCE [LARGE SCALE GENOMIC DNA]</scope>
    <source>
        <strain evidence="4 5">YL228</strain>
    </source>
</reference>
<evidence type="ECO:0000259" key="2">
    <source>
        <dbReference type="PROSITE" id="PS51736"/>
    </source>
</evidence>
<dbReference type="GO" id="GO:0003677">
    <property type="term" value="F:DNA binding"/>
    <property type="evidence" value="ECO:0007669"/>
    <property type="project" value="InterPro"/>
</dbReference>
<dbReference type="PROSITE" id="PS51737">
    <property type="entry name" value="RECOMBINASE_DNA_BIND"/>
    <property type="match status" value="1"/>
</dbReference>
<dbReference type="PROSITE" id="PS51736">
    <property type="entry name" value="RECOMBINASES_3"/>
    <property type="match status" value="1"/>
</dbReference>
<protein>
    <submittedName>
        <fullName evidence="4">Site-specific DNA recombinase</fullName>
    </submittedName>
</protein>
<dbReference type="InterPro" id="IPR036162">
    <property type="entry name" value="Resolvase-like_N_sf"/>
</dbReference>
<proteinExistence type="predicted"/>
<dbReference type="AlphaFoldDB" id="A0A1K1MNC5"/>
<dbReference type="InterPro" id="IPR050639">
    <property type="entry name" value="SSR_resolvase"/>
</dbReference>
<dbReference type="InterPro" id="IPR011109">
    <property type="entry name" value="DNA_bind_recombinase_dom"/>
</dbReference>
<dbReference type="Pfam" id="PF13408">
    <property type="entry name" value="Zn_ribbon_recom"/>
    <property type="match status" value="1"/>
</dbReference>
<dbReference type="EMBL" id="FPIP01000002">
    <property type="protein sequence ID" value="SFW24668.1"/>
    <property type="molecule type" value="Genomic_DNA"/>
</dbReference>
<evidence type="ECO:0000256" key="1">
    <source>
        <dbReference type="SAM" id="Coils"/>
    </source>
</evidence>
<organism evidence="4 5">
    <name type="scientific">Ruminococcus flavefaciens</name>
    <dbReference type="NCBI Taxonomy" id="1265"/>
    <lineage>
        <taxon>Bacteria</taxon>
        <taxon>Bacillati</taxon>
        <taxon>Bacillota</taxon>
        <taxon>Clostridia</taxon>
        <taxon>Eubacteriales</taxon>
        <taxon>Oscillospiraceae</taxon>
        <taxon>Ruminococcus</taxon>
    </lineage>
</organism>